<evidence type="ECO:0000256" key="7">
    <source>
        <dbReference type="ARBA" id="ARBA00022475"/>
    </source>
</evidence>
<dbReference type="UniPathway" id="UPA00148">
    <property type="reaction ID" value="UER00238"/>
</dbReference>
<feature type="transmembrane region" description="Helical" evidence="19">
    <location>
        <begin position="222"/>
        <end position="239"/>
    </location>
</feature>
<evidence type="ECO:0000256" key="14">
    <source>
        <dbReference type="ARBA" id="ARBA00025228"/>
    </source>
</evidence>
<dbReference type="AlphaFoldDB" id="A0A0N7LP03"/>
<comment type="function">
    <text evidence="14 19">Joins adenosylcobinamide-GDP and alpha-ribazole to generate adenosylcobalamin (Ado-cobalamin). Also synthesizes adenosylcobalamin 5'-phosphate from adenosylcobinamide-GDP and alpha-ribazole 5'-phosphate.</text>
</comment>
<dbReference type="EMBL" id="CYPS01000043">
    <property type="protein sequence ID" value="CUH43860.1"/>
    <property type="molecule type" value="Genomic_DNA"/>
</dbReference>
<evidence type="ECO:0000313" key="21">
    <source>
        <dbReference type="Proteomes" id="UP000050786"/>
    </source>
</evidence>
<evidence type="ECO:0000313" key="20">
    <source>
        <dbReference type="EMBL" id="CUH43860.1"/>
    </source>
</evidence>
<organism evidence="20 21">
    <name type="scientific">Ruegeria atlantica</name>
    <dbReference type="NCBI Taxonomy" id="81569"/>
    <lineage>
        <taxon>Bacteria</taxon>
        <taxon>Pseudomonadati</taxon>
        <taxon>Pseudomonadota</taxon>
        <taxon>Alphaproteobacteria</taxon>
        <taxon>Rhodobacterales</taxon>
        <taxon>Roseobacteraceae</taxon>
        <taxon>Ruegeria</taxon>
    </lineage>
</organism>
<evidence type="ECO:0000256" key="5">
    <source>
        <dbReference type="ARBA" id="ARBA00013200"/>
    </source>
</evidence>
<comment type="pathway">
    <text evidence="3 19">Cofactor biosynthesis; adenosylcobalamin biosynthesis; adenosylcobalamin from cob(II)yrinate a,c-diamide: step 7/7.</text>
</comment>
<dbReference type="GO" id="GO:0009236">
    <property type="term" value="P:cobalamin biosynthetic process"/>
    <property type="evidence" value="ECO:0007669"/>
    <property type="project" value="UniProtKB-UniRule"/>
</dbReference>
<comment type="catalytic activity">
    <reaction evidence="17 19">
        <text>alpha-ribazole + adenosylcob(III)inamide-GDP = adenosylcob(III)alamin + GMP + H(+)</text>
        <dbReference type="Rhea" id="RHEA:16049"/>
        <dbReference type="ChEBI" id="CHEBI:10329"/>
        <dbReference type="ChEBI" id="CHEBI:15378"/>
        <dbReference type="ChEBI" id="CHEBI:18408"/>
        <dbReference type="ChEBI" id="CHEBI:58115"/>
        <dbReference type="ChEBI" id="CHEBI:60487"/>
        <dbReference type="EC" id="2.7.8.26"/>
    </reaction>
</comment>
<dbReference type="GO" id="GO:0005886">
    <property type="term" value="C:plasma membrane"/>
    <property type="evidence" value="ECO:0007669"/>
    <property type="project" value="UniProtKB-SubCell"/>
</dbReference>
<evidence type="ECO:0000256" key="1">
    <source>
        <dbReference type="ARBA" id="ARBA00001946"/>
    </source>
</evidence>
<dbReference type="PANTHER" id="PTHR34148:SF1">
    <property type="entry name" value="ADENOSYLCOBINAMIDE-GDP RIBAZOLETRANSFERASE"/>
    <property type="match status" value="1"/>
</dbReference>
<evidence type="ECO:0000256" key="3">
    <source>
        <dbReference type="ARBA" id="ARBA00004663"/>
    </source>
</evidence>
<evidence type="ECO:0000256" key="2">
    <source>
        <dbReference type="ARBA" id="ARBA00004651"/>
    </source>
</evidence>
<feature type="transmembrane region" description="Helical" evidence="19">
    <location>
        <begin position="194"/>
        <end position="216"/>
    </location>
</feature>
<keyword evidence="8 19" id="KW-0169">Cobalamin biosynthesis</keyword>
<feature type="transmembrane region" description="Helical" evidence="19">
    <location>
        <begin position="58"/>
        <end position="79"/>
    </location>
</feature>
<dbReference type="Pfam" id="PF02654">
    <property type="entry name" value="CobS"/>
    <property type="match status" value="1"/>
</dbReference>
<evidence type="ECO:0000256" key="16">
    <source>
        <dbReference type="ARBA" id="ARBA00032853"/>
    </source>
</evidence>
<evidence type="ECO:0000256" key="17">
    <source>
        <dbReference type="ARBA" id="ARBA00048623"/>
    </source>
</evidence>
<keyword evidence="7 19" id="KW-1003">Cell membrane</keyword>
<feature type="transmembrane region" description="Helical" evidence="19">
    <location>
        <begin position="85"/>
        <end position="103"/>
    </location>
</feature>
<proteinExistence type="inferred from homology"/>
<evidence type="ECO:0000256" key="12">
    <source>
        <dbReference type="ARBA" id="ARBA00022989"/>
    </source>
</evidence>
<comment type="cofactor">
    <cofactor evidence="1 19">
        <name>Mg(2+)</name>
        <dbReference type="ChEBI" id="CHEBI:18420"/>
    </cofactor>
</comment>
<protein>
    <recommendedName>
        <fullName evidence="6 19">Adenosylcobinamide-GDP ribazoletransferase</fullName>
        <ecNumber evidence="5 19">2.7.8.26</ecNumber>
    </recommendedName>
    <alternativeName>
        <fullName evidence="16 19">Cobalamin synthase</fullName>
    </alternativeName>
    <alternativeName>
        <fullName evidence="15 19">Cobalamin-5'-phosphate synthase</fullName>
    </alternativeName>
</protein>
<dbReference type="HAMAP" id="MF_00719">
    <property type="entry name" value="CobS"/>
    <property type="match status" value="1"/>
</dbReference>
<dbReference type="PANTHER" id="PTHR34148">
    <property type="entry name" value="ADENOSYLCOBINAMIDE-GDP RIBAZOLETRANSFERASE"/>
    <property type="match status" value="1"/>
</dbReference>
<comment type="subcellular location">
    <subcellularLocation>
        <location evidence="2 19">Cell membrane</location>
        <topology evidence="2 19">Multi-pass membrane protein</topology>
    </subcellularLocation>
</comment>
<accession>A0A0N7LP03</accession>
<evidence type="ECO:0000256" key="4">
    <source>
        <dbReference type="ARBA" id="ARBA00010561"/>
    </source>
</evidence>
<evidence type="ECO:0000256" key="9">
    <source>
        <dbReference type="ARBA" id="ARBA00022679"/>
    </source>
</evidence>
<comment type="catalytic activity">
    <reaction evidence="18 19">
        <text>alpha-ribazole 5'-phosphate + adenosylcob(III)inamide-GDP = adenosylcob(III)alamin 5'-phosphate + GMP + H(+)</text>
        <dbReference type="Rhea" id="RHEA:23560"/>
        <dbReference type="ChEBI" id="CHEBI:15378"/>
        <dbReference type="ChEBI" id="CHEBI:57918"/>
        <dbReference type="ChEBI" id="CHEBI:58115"/>
        <dbReference type="ChEBI" id="CHEBI:60487"/>
        <dbReference type="ChEBI" id="CHEBI:60493"/>
        <dbReference type="EC" id="2.7.8.26"/>
    </reaction>
</comment>
<dbReference type="NCBIfam" id="TIGR00317">
    <property type="entry name" value="cobS"/>
    <property type="match status" value="1"/>
</dbReference>
<dbReference type="InterPro" id="IPR003805">
    <property type="entry name" value="CobS"/>
</dbReference>
<dbReference type="Proteomes" id="UP000050786">
    <property type="component" value="Unassembled WGS sequence"/>
</dbReference>
<keyword evidence="12 19" id="KW-1133">Transmembrane helix</keyword>
<feature type="transmembrane region" description="Helical" evidence="19">
    <location>
        <begin position="133"/>
        <end position="155"/>
    </location>
</feature>
<keyword evidence="13 19" id="KW-0472">Membrane</keyword>
<comment type="similarity">
    <text evidence="4 19">Belongs to the CobS family.</text>
</comment>
<evidence type="ECO:0000256" key="18">
    <source>
        <dbReference type="ARBA" id="ARBA00049504"/>
    </source>
</evidence>
<dbReference type="EC" id="2.7.8.26" evidence="5 19"/>
<dbReference type="GO" id="GO:0008818">
    <property type="term" value="F:cobalamin 5'-phosphate synthase activity"/>
    <property type="evidence" value="ECO:0007669"/>
    <property type="project" value="UniProtKB-UniRule"/>
</dbReference>
<sequence>MFNRSVRSNKTPKGAGVNKNDTKLFSAWDFPLSLVLLTRLPMPRLPEYLFARQANAAWAFPLVGLVVGALACAVGWTAGAFGLPAFASAVLLVAVLVITTGAMHEDGLADMVDGFWGGFTTERRLEIMKDSHIGAYGVLTLIFAQLVRVGLIAALLSANAFAGILAACIVSRAVMPILMAALPNARNSGLSHSVGGPKAATATIGFGLAVILSLLLIGPSTLMATVFSALIVGILALIAKAKINGQTGDVLGASQQLAELAFLLALVAAI</sequence>
<name>A0A0N7LP03_9RHOB</name>
<dbReference type="GO" id="GO:0051073">
    <property type="term" value="F:adenosylcobinamide-GDP ribazoletransferase activity"/>
    <property type="evidence" value="ECO:0007669"/>
    <property type="project" value="UniProtKB-UniRule"/>
</dbReference>
<evidence type="ECO:0000256" key="11">
    <source>
        <dbReference type="ARBA" id="ARBA00022842"/>
    </source>
</evidence>
<evidence type="ECO:0000256" key="15">
    <source>
        <dbReference type="ARBA" id="ARBA00032605"/>
    </source>
</evidence>
<keyword evidence="9 19" id="KW-0808">Transferase</keyword>
<keyword evidence="10 19" id="KW-0812">Transmembrane</keyword>
<keyword evidence="21" id="KW-1185">Reference proteome</keyword>
<evidence type="ECO:0000256" key="8">
    <source>
        <dbReference type="ARBA" id="ARBA00022573"/>
    </source>
</evidence>
<reference evidence="21" key="1">
    <citation type="submission" date="2015-09" db="EMBL/GenBank/DDBJ databases">
        <authorList>
            <person name="Rodrigo-Torres L."/>
            <person name="Arahal D.R."/>
        </authorList>
    </citation>
    <scope>NUCLEOTIDE SEQUENCE [LARGE SCALE GENOMIC DNA]</scope>
    <source>
        <strain evidence="21">CECT 4293</strain>
    </source>
</reference>
<evidence type="ECO:0000256" key="13">
    <source>
        <dbReference type="ARBA" id="ARBA00023136"/>
    </source>
</evidence>
<evidence type="ECO:0000256" key="6">
    <source>
        <dbReference type="ARBA" id="ARBA00015850"/>
    </source>
</evidence>
<evidence type="ECO:0000256" key="19">
    <source>
        <dbReference type="HAMAP-Rule" id="MF_00719"/>
    </source>
</evidence>
<gene>
    <name evidence="20" type="primary">cobS_1</name>
    <name evidence="19" type="synonym">cobS</name>
    <name evidence="20" type="ORF">RUM4293_02756</name>
</gene>
<feature type="transmembrane region" description="Helical" evidence="19">
    <location>
        <begin position="161"/>
        <end position="182"/>
    </location>
</feature>
<keyword evidence="11 19" id="KW-0460">Magnesium</keyword>
<evidence type="ECO:0000256" key="10">
    <source>
        <dbReference type="ARBA" id="ARBA00022692"/>
    </source>
</evidence>